<name>A0AAD5VP55_9AGAR</name>
<dbReference type="AlphaFoldDB" id="A0AAD5VP55"/>
<protein>
    <submittedName>
        <fullName evidence="2">Uncharacterized protein</fullName>
    </submittedName>
</protein>
<evidence type="ECO:0000256" key="1">
    <source>
        <dbReference type="SAM" id="MobiDB-lite"/>
    </source>
</evidence>
<dbReference type="EMBL" id="JANIEX010000554">
    <property type="protein sequence ID" value="KAJ3565621.1"/>
    <property type="molecule type" value="Genomic_DNA"/>
</dbReference>
<feature type="compositionally biased region" description="Polar residues" evidence="1">
    <location>
        <begin position="322"/>
        <end position="337"/>
    </location>
</feature>
<proteinExistence type="predicted"/>
<sequence length="374" mass="41297">MVLNALVCTGINVIRYNGRSSSSARSLASKVLAIGIQDHGHRIRNLLGQEPFWAFYQRIVDILRQCLTVTPAPLLEFWHAFTDRPEPTIKAGTLGIGLDKPFGDNDMAGALDFVRDTRRTAEQITIADFKDTVNAIEKAVFGFAGFGHNNGTQTVGEGYDGPYLVHPVVRAYNNLRLELATMAIFKLGQSRQDYSYMGGPPPGPEDIEKFMAEAEEPLELDKRASMSHAAAQKHFPFLKVENVERFYQDVNAPTVHTQGREVNMGMPGLLGFKTQTKREKQKSTRQPLESQQSLGNVLVPSTSQQEPDSLPPSPENDEDVSMMQNSSLPPTLPASQTDDADQDEAAANPHFTTKRPAPSDLAHNTTKRSKTDHP</sequence>
<keyword evidence="3" id="KW-1185">Reference proteome</keyword>
<feature type="region of interest" description="Disordered" evidence="1">
    <location>
        <begin position="275"/>
        <end position="374"/>
    </location>
</feature>
<gene>
    <name evidence="2" type="ORF">NP233_g7515</name>
</gene>
<comment type="caution">
    <text evidence="2">The sequence shown here is derived from an EMBL/GenBank/DDBJ whole genome shotgun (WGS) entry which is preliminary data.</text>
</comment>
<organism evidence="2 3">
    <name type="scientific">Leucocoprinus birnbaumii</name>
    <dbReference type="NCBI Taxonomy" id="56174"/>
    <lineage>
        <taxon>Eukaryota</taxon>
        <taxon>Fungi</taxon>
        <taxon>Dikarya</taxon>
        <taxon>Basidiomycota</taxon>
        <taxon>Agaricomycotina</taxon>
        <taxon>Agaricomycetes</taxon>
        <taxon>Agaricomycetidae</taxon>
        <taxon>Agaricales</taxon>
        <taxon>Agaricineae</taxon>
        <taxon>Agaricaceae</taxon>
        <taxon>Leucocoprinus</taxon>
    </lineage>
</organism>
<dbReference type="Proteomes" id="UP001213000">
    <property type="component" value="Unassembled WGS sequence"/>
</dbReference>
<reference evidence="2" key="1">
    <citation type="submission" date="2022-07" db="EMBL/GenBank/DDBJ databases">
        <title>Genome Sequence of Leucocoprinus birnbaumii.</title>
        <authorList>
            <person name="Buettner E."/>
        </authorList>
    </citation>
    <scope>NUCLEOTIDE SEQUENCE</scope>
    <source>
        <strain evidence="2">VT141</strain>
    </source>
</reference>
<accession>A0AAD5VP55</accession>
<evidence type="ECO:0000313" key="3">
    <source>
        <dbReference type="Proteomes" id="UP001213000"/>
    </source>
</evidence>
<feature type="compositionally biased region" description="Polar residues" evidence="1">
    <location>
        <begin position="284"/>
        <end position="307"/>
    </location>
</feature>
<evidence type="ECO:0000313" key="2">
    <source>
        <dbReference type="EMBL" id="KAJ3565621.1"/>
    </source>
</evidence>